<keyword evidence="4 7" id="KW-1133">Transmembrane helix</keyword>
<evidence type="ECO:0000256" key="4">
    <source>
        <dbReference type="ARBA" id="ARBA00022989"/>
    </source>
</evidence>
<evidence type="ECO:0000256" key="6">
    <source>
        <dbReference type="RuleBase" id="RU000477"/>
    </source>
</evidence>
<feature type="transmembrane region" description="Helical" evidence="7">
    <location>
        <begin position="252"/>
        <end position="270"/>
    </location>
</feature>
<dbReference type="GO" id="GO:0005886">
    <property type="term" value="C:plasma membrane"/>
    <property type="evidence" value="ECO:0007669"/>
    <property type="project" value="TreeGrafter"/>
</dbReference>
<dbReference type="SUPFAM" id="SSF81338">
    <property type="entry name" value="Aquaporin-like"/>
    <property type="match status" value="1"/>
</dbReference>
<organism evidence="8 9">
    <name type="scientific">Apatococcus lobatus</name>
    <dbReference type="NCBI Taxonomy" id="904363"/>
    <lineage>
        <taxon>Eukaryota</taxon>
        <taxon>Viridiplantae</taxon>
        <taxon>Chlorophyta</taxon>
        <taxon>core chlorophytes</taxon>
        <taxon>Trebouxiophyceae</taxon>
        <taxon>Chlorellales</taxon>
        <taxon>Chlorellaceae</taxon>
        <taxon>Apatococcus</taxon>
    </lineage>
</organism>
<keyword evidence="3 6" id="KW-0812">Transmembrane</keyword>
<keyword evidence="6" id="KW-0813">Transport</keyword>
<dbReference type="AlphaFoldDB" id="A0AAW1RCW1"/>
<feature type="transmembrane region" description="Helical" evidence="7">
    <location>
        <begin position="63"/>
        <end position="84"/>
    </location>
</feature>
<gene>
    <name evidence="8" type="ORF">WJX74_001033</name>
</gene>
<feature type="transmembrane region" description="Helical" evidence="7">
    <location>
        <begin position="213"/>
        <end position="232"/>
    </location>
</feature>
<evidence type="ECO:0000256" key="3">
    <source>
        <dbReference type="ARBA" id="ARBA00022692"/>
    </source>
</evidence>
<sequence length="277" mass="29074">MSDHTVRAALPRVAAPAVVGLPLCAARRSRSTVVAQSASGTASTKCPPAAADAGEKKKILGEFFLQAGFNFLSSGAAAMAAVSFSNAAHVTLAVMGAHMVIVPLLMSMFAPISGAHFNPMISVVMGITGMLKASTAMGYVLAQSLGGILGTSALWNCLPPDLKQLQYIGAQAVPADRTIAQAFGGDILASFFLMFGVFALVVDKRGWGKLGPLAVAMIIATNMWIFGPISSACMNPARALGPAFVTGFWQHHWIWWTAPFIGGISAGYIYKRFFFEG</sequence>
<dbReference type="Proteomes" id="UP001438707">
    <property type="component" value="Unassembled WGS sequence"/>
</dbReference>
<dbReference type="Pfam" id="PF00230">
    <property type="entry name" value="MIP"/>
    <property type="match status" value="1"/>
</dbReference>
<dbReference type="InterPro" id="IPR000425">
    <property type="entry name" value="MIP"/>
</dbReference>
<protein>
    <recommendedName>
        <fullName evidence="10">Aquaporin</fullName>
    </recommendedName>
</protein>
<evidence type="ECO:0000313" key="9">
    <source>
        <dbReference type="Proteomes" id="UP001438707"/>
    </source>
</evidence>
<reference evidence="8 9" key="1">
    <citation type="journal article" date="2024" name="Nat. Commun.">
        <title>Phylogenomics reveals the evolutionary origins of lichenization in chlorophyte algae.</title>
        <authorList>
            <person name="Puginier C."/>
            <person name="Libourel C."/>
            <person name="Otte J."/>
            <person name="Skaloud P."/>
            <person name="Haon M."/>
            <person name="Grisel S."/>
            <person name="Petersen M."/>
            <person name="Berrin J.G."/>
            <person name="Delaux P.M."/>
            <person name="Dal Grande F."/>
            <person name="Keller J."/>
        </authorList>
    </citation>
    <scope>NUCLEOTIDE SEQUENCE [LARGE SCALE GENOMIC DNA]</scope>
    <source>
        <strain evidence="8 9">SAG 2145</strain>
    </source>
</reference>
<feature type="transmembrane region" description="Helical" evidence="7">
    <location>
        <begin position="90"/>
        <end position="109"/>
    </location>
</feature>
<accession>A0AAW1RCW1</accession>
<comment type="similarity">
    <text evidence="2 6">Belongs to the MIP/aquaporin (TC 1.A.8) family.</text>
</comment>
<evidence type="ECO:0000256" key="7">
    <source>
        <dbReference type="SAM" id="Phobius"/>
    </source>
</evidence>
<evidence type="ECO:0008006" key="10">
    <source>
        <dbReference type="Google" id="ProtNLM"/>
    </source>
</evidence>
<evidence type="ECO:0000313" key="8">
    <source>
        <dbReference type="EMBL" id="KAK9831579.1"/>
    </source>
</evidence>
<dbReference type="InterPro" id="IPR034294">
    <property type="entry name" value="Aquaporin_transptr"/>
</dbReference>
<name>A0AAW1RCW1_9CHLO</name>
<proteinExistence type="inferred from homology"/>
<dbReference type="Gene3D" id="1.20.1080.10">
    <property type="entry name" value="Glycerol uptake facilitator protein"/>
    <property type="match status" value="1"/>
</dbReference>
<evidence type="ECO:0000256" key="1">
    <source>
        <dbReference type="ARBA" id="ARBA00004141"/>
    </source>
</evidence>
<comment type="subcellular location">
    <subcellularLocation>
        <location evidence="1">Membrane</location>
        <topology evidence="1">Multi-pass membrane protein</topology>
    </subcellularLocation>
</comment>
<evidence type="ECO:0000256" key="2">
    <source>
        <dbReference type="ARBA" id="ARBA00006175"/>
    </source>
</evidence>
<dbReference type="PRINTS" id="PR00783">
    <property type="entry name" value="MINTRINSICP"/>
</dbReference>
<comment type="caution">
    <text evidence="8">The sequence shown here is derived from an EMBL/GenBank/DDBJ whole genome shotgun (WGS) entry which is preliminary data.</text>
</comment>
<keyword evidence="5 7" id="KW-0472">Membrane</keyword>
<dbReference type="GO" id="GO:0015250">
    <property type="term" value="F:water channel activity"/>
    <property type="evidence" value="ECO:0007669"/>
    <property type="project" value="TreeGrafter"/>
</dbReference>
<dbReference type="EMBL" id="JALJOS010000013">
    <property type="protein sequence ID" value="KAK9831579.1"/>
    <property type="molecule type" value="Genomic_DNA"/>
</dbReference>
<evidence type="ECO:0000256" key="5">
    <source>
        <dbReference type="ARBA" id="ARBA00023136"/>
    </source>
</evidence>
<keyword evidence="9" id="KW-1185">Reference proteome</keyword>
<feature type="transmembrane region" description="Helical" evidence="7">
    <location>
        <begin position="179"/>
        <end position="201"/>
    </location>
</feature>
<dbReference type="PANTHER" id="PTHR19139">
    <property type="entry name" value="AQUAPORIN TRANSPORTER"/>
    <property type="match status" value="1"/>
</dbReference>
<dbReference type="InterPro" id="IPR023271">
    <property type="entry name" value="Aquaporin-like"/>
</dbReference>
<dbReference type="PANTHER" id="PTHR19139:SF199">
    <property type="entry name" value="MIP17260P"/>
    <property type="match status" value="1"/>
</dbReference>